<name>A0A841P0Y6_9HYPH</name>
<sequence>MAGIQPLQLRPEGSRQERCIVSNLPVGRNPDLCAVGTCIGTRGFNPS</sequence>
<gene>
    <name evidence="1" type="ORF">HNQ71_001490</name>
</gene>
<keyword evidence="2" id="KW-1185">Reference proteome</keyword>
<dbReference type="Proteomes" id="UP000556329">
    <property type="component" value="Unassembled WGS sequence"/>
</dbReference>
<evidence type="ECO:0000313" key="1">
    <source>
        <dbReference type="EMBL" id="MBB6408846.1"/>
    </source>
</evidence>
<proteinExistence type="predicted"/>
<dbReference type="EMBL" id="JACHEF010000001">
    <property type="protein sequence ID" value="MBB6408846.1"/>
    <property type="molecule type" value="Genomic_DNA"/>
</dbReference>
<dbReference type="AlphaFoldDB" id="A0A841P0Y6"/>
<reference evidence="1 2" key="1">
    <citation type="submission" date="2020-08" db="EMBL/GenBank/DDBJ databases">
        <title>Genomic Encyclopedia of Type Strains, Phase IV (KMG-IV): sequencing the most valuable type-strain genomes for metagenomic binning, comparative biology and taxonomic classification.</title>
        <authorList>
            <person name="Goeker M."/>
        </authorList>
    </citation>
    <scope>NUCLEOTIDE SEQUENCE [LARGE SCALE GENOMIC DNA]</scope>
    <source>
        <strain evidence="1 2">DSM 100039</strain>
    </source>
</reference>
<comment type="caution">
    <text evidence="1">The sequence shown here is derived from an EMBL/GenBank/DDBJ whole genome shotgun (WGS) entry which is preliminary data.</text>
</comment>
<accession>A0A841P0Y6</accession>
<evidence type="ECO:0000313" key="2">
    <source>
        <dbReference type="Proteomes" id="UP000556329"/>
    </source>
</evidence>
<protein>
    <submittedName>
        <fullName evidence="1">Uncharacterized protein</fullName>
    </submittedName>
</protein>
<organism evidence="1 2">
    <name type="scientific">Mesorhizobium sangaii</name>
    <dbReference type="NCBI Taxonomy" id="505389"/>
    <lineage>
        <taxon>Bacteria</taxon>
        <taxon>Pseudomonadati</taxon>
        <taxon>Pseudomonadota</taxon>
        <taxon>Alphaproteobacteria</taxon>
        <taxon>Hyphomicrobiales</taxon>
        <taxon>Phyllobacteriaceae</taxon>
        <taxon>Mesorhizobium</taxon>
    </lineage>
</organism>